<feature type="compositionally biased region" description="Basic and acidic residues" evidence="2">
    <location>
        <begin position="352"/>
        <end position="373"/>
    </location>
</feature>
<dbReference type="EMBL" id="PPTA01000001">
    <property type="protein sequence ID" value="TFB07252.1"/>
    <property type="molecule type" value="Genomic_DNA"/>
</dbReference>
<feature type="region of interest" description="Disordered" evidence="2">
    <location>
        <begin position="315"/>
        <end position="411"/>
    </location>
</feature>
<evidence type="ECO:0000313" key="4">
    <source>
        <dbReference type="Proteomes" id="UP001642720"/>
    </source>
</evidence>
<reference evidence="3 4" key="1">
    <citation type="submission" date="2018-01" db="EMBL/GenBank/DDBJ databases">
        <title>Genome characterization of the sugarcane-associated fungus Trichoderma ghanense CCMA-1212 and their application in lignocelulose bioconversion.</title>
        <authorList>
            <person name="Steindorff A.S."/>
            <person name="Mendes T.D."/>
            <person name="Vilela E.S.D."/>
            <person name="Rodrigues D.S."/>
            <person name="Formighieri E.F."/>
            <person name="Melo I.S."/>
            <person name="Favaro L.C.L."/>
        </authorList>
    </citation>
    <scope>NUCLEOTIDE SEQUENCE [LARGE SCALE GENOMIC DNA]</scope>
    <source>
        <strain evidence="3 4">CCMA-1212</strain>
    </source>
</reference>
<feature type="compositionally biased region" description="Polar residues" evidence="2">
    <location>
        <begin position="31"/>
        <end position="40"/>
    </location>
</feature>
<protein>
    <submittedName>
        <fullName evidence="3">Uncharacterized protein</fullName>
    </submittedName>
</protein>
<feature type="coiled-coil region" evidence="1">
    <location>
        <begin position="90"/>
        <end position="244"/>
    </location>
</feature>
<evidence type="ECO:0000313" key="3">
    <source>
        <dbReference type="EMBL" id="TFB07252.1"/>
    </source>
</evidence>
<dbReference type="GeneID" id="300572366"/>
<keyword evidence="1" id="KW-0175">Coiled coil</keyword>
<organism evidence="3 4">
    <name type="scientific">Trichoderma ghanense</name>
    <dbReference type="NCBI Taxonomy" id="65468"/>
    <lineage>
        <taxon>Eukaryota</taxon>
        <taxon>Fungi</taxon>
        <taxon>Dikarya</taxon>
        <taxon>Ascomycota</taxon>
        <taxon>Pezizomycotina</taxon>
        <taxon>Sordariomycetes</taxon>
        <taxon>Hypocreomycetidae</taxon>
        <taxon>Hypocreales</taxon>
        <taxon>Hypocreaceae</taxon>
        <taxon>Trichoderma</taxon>
    </lineage>
</organism>
<feature type="compositionally biased region" description="Low complexity" evidence="2">
    <location>
        <begin position="64"/>
        <end position="78"/>
    </location>
</feature>
<feature type="region of interest" description="Disordered" evidence="2">
    <location>
        <begin position="1"/>
        <end position="83"/>
    </location>
</feature>
<comment type="caution">
    <text evidence="3">The sequence shown here is derived from an EMBL/GenBank/DDBJ whole genome shotgun (WGS) entry which is preliminary data.</text>
</comment>
<dbReference type="Proteomes" id="UP001642720">
    <property type="component" value="Unassembled WGS sequence"/>
</dbReference>
<name>A0ABY2HG15_9HYPO</name>
<keyword evidence="4" id="KW-1185">Reference proteome</keyword>
<gene>
    <name evidence="3" type="ORF">CCMA1212_000449</name>
</gene>
<dbReference type="RefSeq" id="XP_073563453.1">
    <property type="nucleotide sequence ID" value="XM_073697916.1"/>
</dbReference>
<evidence type="ECO:0000256" key="1">
    <source>
        <dbReference type="SAM" id="Coils"/>
    </source>
</evidence>
<sequence>MTPVTTPRGRQKQAVGFKRTPESGDGEGSKSQRPGRSHQGSPKDPFFRSSPLKNAIAARKDPSSTKAKTTSTAAEASEQSIDQYPVTRLVLDLEKRERTAQDKYNSLKERHNELDAALELSKKERQKEKSVFEADYRNFQDALNAATKELKKERQRADEILARNESLETHLAAHTRIIKSLEAGNSKAKAKLKSLQAAHNATLKELDAEKQKVDESDNIQSPEYDALLHQLEQEQKKTKELRATSESLAAVLDAKSQEKDFIAKMLEEKTYESYIFRCAVAAIYKYEPSRERPKLGKLIRDIIFYLRDKRQRELVAQQQEGDDGNGLQEDGDGRDEEQEQELEQEQVVESAPQHEESRLETTPDAEDSGHGSEDLPLSRTATRAKRHRTTERMDYSDNFATSDDSDDEKPLVEVLNKRAKKLRTMSSHEEASSAD</sequence>
<feature type="compositionally biased region" description="Acidic residues" evidence="2">
    <location>
        <begin position="329"/>
        <end position="346"/>
    </location>
</feature>
<evidence type="ECO:0000256" key="2">
    <source>
        <dbReference type="SAM" id="MobiDB-lite"/>
    </source>
</evidence>
<feature type="compositionally biased region" description="Basic and acidic residues" evidence="2">
    <location>
        <begin position="19"/>
        <end position="30"/>
    </location>
</feature>
<accession>A0ABY2HG15</accession>
<proteinExistence type="predicted"/>